<keyword evidence="7 17" id="KW-0808">Transferase</keyword>
<keyword evidence="6 13" id="KW-0597">Phosphoprotein</keyword>
<evidence type="ECO:0000256" key="11">
    <source>
        <dbReference type="ARBA" id="ARBA00023012"/>
    </source>
</evidence>
<dbReference type="InterPro" id="IPR003018">
    <property type="entry name" value="GAF"/>
</dbReference>
<evidence type="ECO:0000313" key="18">
    <source>
        <dbReference type="Proteomes" id="UP000008204"/>
    </source>
</evidence>
<dbReference type="InterPro" id="IPR001789">
    <property type="entry name" value="Sig_transdc_resp-reg_receiver"/>
</dbReference>
<name>B7JZ62_RIPO1</name>
<dbReference type="AlphaFoldDB" id="B7JZ62"/>
<evidence type="ECO:0000256" key="1">
    <source>
        <dbReference type="ARBA" id="ARBA00000085"/>
    </source>
</evidence>
<protein>
    <recommendedName>
        <fullName evidence="4">histidine kinase</fullName>
        <ecNumber evidence="4">2.7.13.3</ecNumber>
    </recommendedName>
</protein>
<dbReference type="PRINTS" id="PR00344">
    <property type="entry name" value="BCTRLSENSOR"/>
</dbReference>
<dbReference type="SUPFAM" id="SSF47384">
    <property type="entry name" value="Homodimeric domain of signal transducing histidine kinase"/>
    <property type="match status" value="1"/>
</dbReference>
<evidence type="ECO:0000256" key="6">
    <source>
        <dbReference type="ARBA" id="ARBA00022553"/>
    </source>
</evidence>
<comment type="catalytic activity">
    <reaction evidence="1">
        <text>ATP + protein L-histidine = ADP + protein N-phospho-L-histidine.</text>
        <dbReference type="EC" id="2.7.13.3"/>
    </reaction>
</comment>
<keyword evidence="9 17" id="KW-0418">Kinase</keyword>
<keyword evidence="11" id="KW-0902">Two-component regulatory system</keyword>
<evidence type="ECO:0000313" key="17">
    <source>
        <dbReference type="EMBL" id="ACK67273.1"/>
    </source>
</evidence>
<dbReference type="KEGG" id="cyp:PCC8801_3302"/>
<dbReference type="EMBL" id="CP001287">
    <property type="protein sequence ID" value="ACK67273.1"/>
    <property type="molecule type" value="Genomic_DNA"/>
</dbReference>
<comment type="similarity">
    <text evidence="3">In the N-terminal section; belongs to the phytochrome family.</text>
</comment>
<dbReference type="RefSeq" id="WP_012596534.1">
    <property type="nucleotide sequence ID" value="NC_011726.1"/>
</dbReference>
<evidence type="ECO:0000259" key="15">
    <source>
        <dbReference type="PROSITE" id="PS50109"/>
    </source>
</evidence>
<dbReference type="InterPro" id="IPR016132">
    <property type="entry name" value="Phyto_chromo_attachment"/>
</dbReference>
<keyword evidence="18" id="KW-1185">Reference proteome</keyword>
<dbReference type="InterPro" id="IPR029016">
    <property type="entry name" value="GAF-like_dom_sf"/>
</dbReference>
<dbReference type="FunFam" id="3.30.565.10:FF:000023">
    <property type="entry name" value="PAS domain-containing sensor histidine kinase"/>
    <property type="match status" value="1"/>
</dbReference>
<dbReference type="Proteomes" id="UP000008204">
    <property type="component" value="Chromosome"/>
</dbReference>
<dbReference type="PROSITE" id="PS50046">
    <property type="entry name" value="PHYTOCHROME_2"/>
    <property type="match status" value="1"/>
</dbReference>
<dbReference type="STRING" id="41431.PCC8801_3302"/>
<dbReference type="GO" id="GO:0000155">
    <property type="term" value="F:phosphorelay sensor kinase activity"/>
    <property type="evidence" value="ECO:0007669"/>
    <property type="project" value="InterPro"/>
</dbReference>
<evidence type="ECO:0000256" key="13">
    <source>
        <dbReference type="PROSITE-ProRule" id="PRU00169"/>
    </source>
</evidence>
<dbReference type="EC" id="2.7.13.3" evidence="4"/>
<dbReference type="InterPro" id="IPR011006">
    <property type="entry name" value="CheY-like_superfamily"/>
</dbReference>
<evidence type="ECO:0000256" key="9">
    <source>
        <dbReference type="ARBA" id="ARBA00022777"/>
    </source>
</evidence>
<dbReference type="InterPro" id="IPR003594">
    <property type="entry name" value="HATPase_dom"/>
</dbReference>
<dbReference type="Gene3D" id="3.30.565.10">
    <property type="entry name" value="Histidine kinase-like ATPase, C-terminal domain"/>
    <property type="match status" value="1"/>
</dbReference>
<evidence type="ECO:0000256" key="8">
    <source>
        <dbReference type="ARBA" id="ARBA00022741"/>
    </source>
</evidence>
<dbReference type="Gene3D" id="3.40.50.2300">
    <property type="match status" value="1"/>
</dbReference>
<dbReference type="SMART" id="SM00388">
    <property type="entry name" value="HisKA"/>
    <property type="match status" value="1"/>
</dbReference>
<evidence type="ECO:0000256" key="3">
    <source>
        <dbReference type="ARBA" id="ARBA00006402"/>
    </source>
</evidence>
<keyword evidence="10" id="KW-0067">ATP-binding</keyword>
<dbReference type="Pfam" id="PF02518">
    <property type="entry name" value="HATPase_c"/>
    <property type="match status" value="1"/>
</dbReference>
<keyword evidence="8" id="KW-0547">Nucleotide-binding</keyword>
<accession>B7JZ62</accession>
<evidence type="ECO:0000256" key="2">
    <source>
        <dbReference type="ARBA" id="ARBA00004236"/>
    </source>
</evidence>
<dbReference type="InterPro" id="IPR004358">
    <property type="entry name" value="Sig_transdc_His_kin-like_C"/>
</dbReference>
<dbReference type="SMART" id="SM00448">
    <property type="entry name" value="REC"/>
    <property type="match status" value="1"/>
</dbReference>
<evidence type="ECO:0000256" key="5">
    <source>
        <dbReference type="ARBA" id="ARBA00022475"/>
    </source>
</evidence>
<dbReference type="Pfam" id="PF01590">
    <property type="entry name" value="GAF"/>
    <property type="match status" value="1"/>
</dbReference>
<dbReference type="GO" id="GO:0005886">
    <property type="term" value="C:plasma membrane"/>
    <property type="evidence" value="ECO:0007669"/>
    <property type="project" value="UniProtKB-SubCell"/>
</dbReference>
<sequence>MTRFQDSILRRTLSMGTFEELCSLWRQLVEMGETESLLITQETILAEIPHPQAPLTREQFSLFLSPEFSALLRGTFDTIALCYQVSMSWDGEAIADFIDYLKQHLPPTSVLRDHLASFSGDQPFLVTPLQSFLITQIINILAPDSSADSQEIYTTAMVCKPVEDALRQQIAQERLLNQVIAQIRQSLNLSAILKTAVREVRSFLQVDRLVIYEFGQGTPPNSEYSQPFTSWGCVTYESKVSNSIPSLLNVVAEDGCFSHIPHYQEKYRQGAIVAIEDVEEAYSSSFCLNKFLEKYWIRAKLIAPIVVEENLWGLLIAHQCFNKREWFDSEKNFLGQIGQHLAVAIYQAQLYAQVQEQKKTFEQRVIERTQELRDTLIAAQSANHSKSEFLSNMSHELRTPLTCIIGLSGTLLHWSAQSKSLPLQKQQQYLQTIQDSGKHLLEMINEILEYSKLEAGKYVLSIQQFSLQKAAQNIHKKLRQEAVKRKINLQLELQIEPQENFFFADPERLQQILYHLLNNALKFTPEGGTVILRIWREGNEAIFQVEDTGIGIAQEQIPLLFESFQQLETSRRRTYGGTGLGLALTKQLVELHGGTIEVESILQEGSIFTVRLPNQPQRQLKSSDNLAINQSLSMGNRSIVLIESNEELATLIGELLTAANYQFIWLMDSTTAIKKVELFEPTAVILDQDLTDAYKISEALKASPKTKSIKVLLLSHQISSTEWTDISKRGIDDYLLKPIQPNLLLKRVNALMSSDDNEPDDRI</sequence>
<dbReference type="SMART" id="SM00065">
    <property type="entry name" value="GAF"/>
    <property type="match status" value="1"/>
</dbReference>
<dbReference type="Gene3D" id="1.10.287.130">
    <property type="match status" value="1"/>
</dbReference>
<dbReference type="OrthoDB" id="500345at2"/>
<feature type="domain" description="Response regulatory" evidence="16">
    <location>
        <begin position="638"/>
        <end position="752"/>
    </location>
</feature>
<evidence type="ECO:0000256" key="4">
    <source>
        <dbReference type="ARBA" id="ARBA00012438"/>
    </source>
</evidence>
<dbReference type="InterPro" id="IPR036890">
    <property type="entry name" value="HATPase_C_sf"/>
</dbReference>
<organism evidence="17 18">
    <name type="scientific">Rippkaea orientalis (strain PCC 8801 / RF-1)</name>
    <name type="common">Cyanothece sp. (strain PCC 8801)</name>
    <dbReference type="NCBI Taxonomy" id="41431"/>
    <lineage>
        <taxon>Bacteria</taxon>
        <taxon>Bacillati</taxon>
        <taxon>Cyanobacteriota</taxon>
        <taxon>Cyanophyceae</taxon>
        <taxon>Oscillatoriophycideae</taxon>
        <taxon>Chroococcales</taxon>
        <taxon>Aphanothecaceae</taxon>
        <taxon>Rippkaea</taxon>
        <taxon>Rippkaea orientalis</taxon>
    </lineage>
</organism>
<reference evidence="18" key="1">
    <citation type="journal article" date="2011" name="MBio">
        <title>Novel metabolic attributes of the genus Cyanothece, comprising a group of unicellular nitrogen-fixing Cyanobacteria.</title>
        <authorList>
            <person name="Bandyopadhyay A."/>
            <person name="Elvitigala T."/>
            <person name="Welsh E."/>
            <person name="Stockel J."/>
            <person name="Liberton M."/>
            <person name="Min H."/>
            <person name="Sherman L.A."/>
            <person name="Pakrasi H.B."/>
        </authorList>
    </citation>
    <scope>NUCLEOTIDE SEQUENCE [LARGE SCALE GENOMIC DNA]</scope>
    <source>
        <strain evidence="18">PCC 8801</strain>
    </source>
</reference>
<dbReference type="PANTHER" id="PTHR43547:SF2">
    <property type="entry name" value="HYBRID SIGNAL TRANSDUCTION HISTIDINE KINASE C"/>
    <property type="match status" value="1"/>
</dbReference>
<feature type="modified residue" description="4-aspartylphosphate" evidence="13">
    <location>
        <position position="687"/>
    </location>
</feature>
<dbReference type="PROSITE" id="PS50109">
    <property type="entry name" value="HIS_KIN"/>
    <property type="match status" value="1"/>
</dbReference>
<dbReference type="InterPro" id="IPR005467">
    <property type="entry name" value="His_kinase_dom"/>
</dbReference>
<dbReference type="PANTHER" id="PTHR43547">
    <property type="entry name" value="TWO-COMPONENT HISTIDINE KINASE"/>
    <property type="match status" value="1"/>
</dbReference>
<dbReference type="SUPFAM" id="SSF52172">
    <property type="entry name" value="CheY-like"/>
    <property type="match status" value="1"/>
</dbReference>
<evidence type="ECO:0000256" key="10">
    <source>
        <dbReference type="ARBA" id="ARBA00022840"/>
    </source>
</evidence>
<evidence type="ECO:0000259" key="14">
    <source>
        <dbReference type="PROSITE" id="PS50046"/>
    </source>
</evidence>
<evidence type="ECO:0000256" key="12">
    <source>
        <dbReference type="ARBA" id="ARBA00023136"/>
    </source>
</evidence>
<dbReference type="Pfam" id="PF00072">
    <property type="entry name" value="Response_reg"/>
    <property type="match status" value="1"/>
</dbReference>
<dbReference type="SMART" id="SM00387">
    <property type="entry name" value="HATPase_c"/>
    <property type="match status" value="1"/>
</dbReference>
<comment type="subcellular location">
    <subcellularLocation>
        <location evidence="2">Cell membrane</location>
    </subcellularLocation>
</comment>
<dbReference type="InterPro" id="IPR036097">
    <property type="entry name" value="HisK_dim/P_sf"/>
</dbReference>
<feature type="domain" description="Phytochrome chromophore attachment site" evidence="14">
    <location>
        <begin position="188"/>
        <end position="340"/>
    </location>
</feature>
<dbReference type="CDD" id="cd16922">
    <property type="entry name" value="HATPase_EvgS-ArcB-TorS-like"/>
    <property type="match status" value="1"/>
</dbReference>
<evidence type="ECO:0000256" key="7">
    <source>
        <dbReference type="ARBA" id="ARBA00022679"/>
    </source>
</evidence>
<evidence type="ECO:0000259" key="16">
    <source>
        <dbReference type="PROSITE" id="PS50110"/>
    </source>
</evidence>
<dbReference type="eggNOG" id="COG2205">
    <property type="taxonomic scope" value="Bacteria"/>
</dbReference>
<dbReference type="Pfam" id="PF00512">
    <property type="entry name" value="HisKA"/>
    <property type="match status" value="1"/>
</dbReference>
<feature type="domain" description="Histidine kinase" evidence="15">
    <location>
        <begin position="392"/>
        <end position="616"/>
    </location>
</feature>
<keyword evidence="5" id="KW-1003">Cell membrane</keyword>
<dbReference type="SUPFAM" id="SSF55874">
    <property type="entry name" value="ATPase domain of HSP90 chaperone/DNA topoisomerase II/histidine kinase"/>
    <property type="match status" value="1"/>
</dbReference>
<dbReference type="GO" id="GO:0005524">
    <property type="term" value="F:ATP binding"/>
    <property type="evidence" value="ECO:0007669"/>
    <property type="project" value="UniProtKB-KW"/>
</dbReference>
<proteinExistence type="inferred from homology"/>
<dbReference type="Gene3D" id="3.30.450.40">
    <property type="match status" value="1"/>
</dbReference>
<keyword evidence="12" id="KW-0472">Membrane</keyword>
<dbReference type="InterPro" id="IPR003661">
    <property type="entry name" value="HisK_dim/P_dom"/>
</dbReference>
<gene>
    <name evidence="17" type="ordered locus">PCC8801_3302</name>
</gene>
<dbReference type="HOGENOM" id="CLU_000445_89_17_3"/>
<dbReference type="PROSITE" id="PS50110">
    <property type="entry name" value="RESPONSE_REGULATORY"/>
    <property type="match status" value="1"/>
</dbReference>
<dbReference type="CDD" id="cd00082">
    <property type="entry name" value="HisKA"/>
    <property type="match status" value="1"/>
</dbReference>
<dbReference type="SUPFAM" id="SSF55781">
    <property type="entry name" value="GAF domain-like"/>
    <property type="match status" value="1"/>
</dbReference>